<feature type="transmembrane region" description="Helical" evidence="5">
    <location>
        <begin position="329"/>
        <end position="349"/>
    </location>
</feature>
<dbReference type="Pfam" id="PF11846">
    <property type="entry name" value="Wzy_C_2"/>
    <property type="match status" value="1"/>
</dbReference>
<dbReference type="AlphaFoldDB" id="V2UWP0"/>
<dbReference type="STRING" id="396323.VH98_00865"/>
<dbReference type="Pfam" id="PF04932">
    <property type="entry name" value="Wzy_C"/>
    <property type="match status" value="1"/>
</dbReference>
<feature type="transmembrane region" description="Helical" evidence="5">
    <location>
        <begin position="234"/>
        <end position="258"/>
    </location>
</feature>
<dbReference type="Pfam" id="PF15864">
    <property type="entry name" value="PglL_A"/>
    <property type="match status" value="1"/>
</dbReference>
<feature type="transmembrane region" description="Helical" evidence="5">
    <location>
        <begin position="411"/>
        <end position="429"/>
    </location>
</feature>
<dbReference type="PATRIC" id="fig|1341683.3.peg.188"/>
<feature type="transmembrane region" description="Helical" evidence="5">
    <location>
        <begin position="86"/>
        <end position="104"/>
    </location>
</feature>
<evidence type="ECO:0000259" key="7">
    <source>
        <dbReference type="Pfam" id="PF11846"/>
    </source>
</evidence>
<evidence type="ECO:0000256" key="4">
    <source>
        <dbReference type="ARBA" id="ARBA00023136"/>
    </source>
</evidence>
<dbReference type="InterPro" id="IPR007016">
    <property type="entry name" value="O-antigen_ligase-rel_domated"/>
</dbReference>
<comment type="subcellular location">
    <subcellularLocation>
        <location evidence="1">Membrane</location>
        <topology evidence="1">Multi-pass membrane protein</topology>
    </subcellularLocation>
</comment>
<feature type="transmembrane region" description="Helical" evidence="5">
    <location>
        <begin position="361"/>
        <end position="377"/>
    </location>
</feature>
<dbReference type="InterPro" id="IPR031726">
    <property type="entry name" value="PglL_A"/>
</dbReference>
<evidence type="ECO:0000256" key="1">
    <source>
        <dbReference type="ARBA" id="ARBA00004141"/>
    </source>
</evidence>
<feature type="transmembrane region" description="Helical" evidence="5">
    <location>
        <begin position="208"/>
        <end position="227"/>
    </location>
</feature>
<feature type="transmembrane region" description="Helical" evidence="5">
    <location>
        <begin position="116"/>
        <end position="138"/>
    </location>
</feature>
<accession>V2UWP0</accession>
<evidence type="ECO:0000313" key="10">
    <source>
        <dbReference type="Proteomes" id="UP000018418"/>
    </source>
</evidence>
<dbReference type="EMBL" id="AYEU01000001">
    <property type="protein sequence ID" value="ESK53080.1"/>
    <property type="molecule type" value="Genomic_DNA"/>
</dbReference>
<feature type="transmembrane region" description="Helical" evidence="5">
    <location>
        <begin position="383"/>
        <end position="399"/>
    </location>
</feature>
<dbReference type="InterPro" id="IPR021797">
    <property type="entry name" value="Wzy_C_2"/>
</dbReference>
<feature type="domain" description="O-antigen ligase-related" evidence="6">
    <location>
        <begin position="192"/>
        <end position="340"/>
    </location>
</feature>
<dbReference type="HOGENOM" id="CLU_031791_1_0_6"/>
<keyword evidence="10" id="KW-1185">Reference proteome</keyword>
<protein>
    <recommendedName>
        <fullName evidence="11">Virulence factor membrane-bound polymerase C-terminal domain-containing protein</fullName>
    </recommendedName>
</protein>
<feature type="transmembrane region" description="Helical" evidence="5">
    <location>
        <begin position="186"/>
        <end position="202"/>
    </location>
</feature>
<evidence type="ECO:0000256" key="5">
    <source>
        <dbReference type="SAM" id="Phobius"/>
    </source>
</evidence>
<dbReference type="GO" id="GO:0016020">
    <property type="term" value="C:membrane"/>
    <property type="evidence" value="ECO:0007669"/>
    <property type="project" value="UniProtKB-SubCell"/>
</dbReference>
<evidence type="ECO:0000259" key="8">
    <source>
        <dbReference type="Pfam" id="PF15864"/>
    </source>
</evidence>
<organism evidence="9 10">
    <name type="scientific">Acinetobacter brisouii CIP 110357</name>
    <dbReference type="NCBI Taxonomy" id="1341683"/>
    <lineage>
        <taxon>Bacteria</taxon>
        <taxon>Pseudomonadati</taxon>
        <taxon>Pseudomonadota</taxon>
        <taxon>Gammaproteobacteria</taxon>
        <taxon>Moraxellales</taxon>
        <taxon>Moraxellaceae</taxon>
        <taxon>Acinetobacter</taxon>
    </lineage>
</organism>
<evidence type="ECO:0000259" key="6">
    <source>
        <dbReference type="Pfam" id="PF04932"/>
    </source>
</evidence>
<name>V2UWP0_9GAMM</name>
<gene>
    <name evidence="9" type="ORF">P255_00192</name>
</gene>
<keyword evidence="3 5" id="KW-1133">Transmembrane helix</keyword>
<dbReference type="PANTHER" id="PTHR37422:SF13">
    <property type="entry name" value="LIPOPOLYSACCHARIDE BIOSYNTHESIS PROTEIN PA4999-RELATED"/>
    <property type="match status" value="1"/>
</dbReference>
<evidence type="ECO:0000256" key="3">
    <source>
        <dbReference type="ARBA" id="ARBA00022989"/>
    </source>
</evidence>
<evidence type="ECO:0000256" key="2">
    <source>
        <dbReference type="ARBA" id="ARBA00022692"/>
    </source>
</evidence>
<feature type="domain" description="Virulence factor membrane-bound polymerase C-terminal" evidence="7">
    <location>
        <begin position="365"/>
        <end position="531"/>
    </location>
</feature>
<comment type="caution">
    <text evidence="9">The sequence shown here is derived from an EMBL/GenBank/DDBJ whole genome shotgun (WGS) entry which is preliminary data.</text>
</comment>
<reference evidence="9 10" key="1">
    <citation type="submission" date="2013-10" db="EMBL/GenBank/DDBJ databases">
        <title>The Genome Sequence of Acinetobacter brisouii CIP 110357.</title>
        <authorList>
            <consortium name="The Broad Institute Genomics Platform"/>
            <consortium name="The Broad Institute Genome Sequencing Center for Infectious Disease"/>
            <person name="Cerqueira G."/>
            <person name="Feldgarden M."/>
            <person name="Courvalin P."/>
            <person name="Grillot-Courvalin C."/>
            <person name="Clermont D."/>
            <person name="Rocha E."/>
            <person name="Yoon E.-J."/>
            <person name="Nemec A."/>
            <person name="Young S.K."/>
            <person name="Zeng Q."/>
            <person name="Gargeya S."/>
            <person name="Fitzgerald M."/>
            <person name="Abouelleil A."/>
            <person name="Alvarado L."/>
            <person name="Berlin A.M."/>
            <person name="Chapman S.B."/>
            <person name="Gainer-Dewar J."/>
            <person name="Goldberg J."/>
            <person name="Gnerre S."/>
            <person name="Griggs A."/>
            <person name="Gujja S."/>
            <person name="Hansen M."/>
            <person name="Howarth C."/>
            <person name="Imamovic A."/>
            <person name="Ireland A."/>
            <person name="Larimer J."/>
            <person name="McCowan C."/>
            <person name="Murphy C."/>
            <person name="Pearson M."/>
            <person name="Poon T.W."/>
            <person name="Priest M."/>
            <person name="Roberts A."/>
            <person name="Saif S."/>
            <person name="Shea T."/>
            <person name="Sykes S."/>
            <person name="Wortman J."/>
            <person name="Nusbaum C."/>
            <person name="Birren B."/>
        </authorList>
    </citation>
    <scope>NUCLEOTIDE SEQUENCE [LARGE SCALE GENOMIC DNA]</scope>
    <source>
        <strain evidence="9 10">CIP 110357</strain>
    </source>
</reference>
<feature type="domain" description="Protein glycosylation ligase" evidence="8">
    <location>
        <begin position="154"/>
        <end position="179"/>
    </location>
</feature>
<dbReference type="InterPro" id="IPR051533">
    <property type="entry name" value="WaaL-like"/>
</dbReference>
<dbReference type="OrthoDB" id="4448at2"/>
<dbReference type="RefSeq" id="WP_004899112.1">
    <property type="nucleotide sequence ID" value="NZ_BBTI01000003.1"/>
</dbReference>
<proteinExistence type="predicted"/>
<dbReference type="Proteomes" id="UP000018418">
    <property type="component" value="Unassembled WGS sequence"/>
</dbReference>
<feature type="transmembrane region" description="Helical" evidence="5">
    <location>
        <begin position="158"/>
        <end position="179"/>
    </location>
</feature>
<keyword evidence="2 5" id="KW-0812">Transmembrane</keyword>
<evidence type="ECO:0008006" key="11">
    <source>
        <dbReference type="Google" id="ProtNLM"/>
    </source>
</evidence>
<sequence>MMQRFLFLAIAVLLALSWLSPYHYTPWLTLSSELLAYAAALCTLALYIDKPLQLPKLNVPLFVMACIPFVQWGFGIEFYFSKALLSTLYVFAFAMMVVLGFNLTQDPVQREKVFKGFSLLTFVVGLISVGIALLQWLHLDQGLSLIMPLRGNRPYANFAQPNNMATFLMMGLMSCLYLFEKRTLPTWLVTLGALLLTFTIALSQSRTPWVACVVLSIYLFFKLSTAYRFKRYHVAAWVMIYVGCLLAIPSLNAILVHLGLSHSEMSDVIARASSSHSRFNIWMQMLYAIQQHPWLGYGWNQTSYAQLVGADFLQHNERTNSAHNLILELLVWNGVVVGTAIVAYIAWWLWRLNKQVEKSESLVATLMVCCVLIHAMFEFPQDYAYFLLPIGFLLGVIQAQTPKLKVFSLSANLNTTILVIGILLYGLIWRDYLSSIDALNQGHKHSDQGIPAVKPYRVYVLDQFDQRANWYYLDRFSRLSPQQLEHYHQVAVTTPTHYDLYKYAQLLAYNGQNQEAQHQLTLIHGLYQVNHPYGQLLLDQDHNSRAIRK</sequence>
<feature type="transmembrane region" description="Helical" evidence="5">
    <location>
        <begin position="27"/>
        <end position="47"/>
    </location>
</feature>
<keyword evidence="4 5" id="KW-0472">Membrane</keyword>
<dbReference type="PANTHER" id="PTHR37422">
    <property type="entry name" value="TEICHURONIC ACID BIOSYNTHESIS PROTEIN TUAE"/>
    <property type="match status" value="1"/>
</dbReference>
<evidence type="ECO:0000313" key="9">
    <source>
        <dbReference type="EMBL" id="ESK53080.1"/>
    </source>
</evidence>
<feature type="transmembrane region" description="Helical" evidence="5">
    <location>
        <begin position="59"/>
        <end position="80"/>
    </location>
</feature>